<dbReference type="SUPFAM" id="SSF55729">
    <property type="entry name" value="Acyl-CoA N-acyltransferases (Nat)"/>
    <property type="match status" value="1"/>
</dbReference>
<dbReference type="CDD" id="cd04301">
    <property type="entry name" value="NAT_SF"/>
    <property type="match status" value="1"/>
</dbReference>
<sequence>MEIIAYEMKYVKDDIEKSNILCIPFEQKYFQQYMKIYNTCFYEMRKFLAIEPYNFLNDYKQVREKSKDIFLLVSGEEIIGSIACYGNEIDDLIVNKEFQDRGYGKQLLLWGMNHIRQTSNEPILLHVAKWNDKAFMLYKKVGFVLTNTVRVR</sequence>
<dbReference type="InterPro" id="IPR000182">
    <property type="entry name" value="GNAT_dom"/>
</dbReference>
<dbReference type="OrthoDB" id="95438at2"/>
<gene>
    <name evidence="2" type="ORF">D5281_00875</name>
</gene>
<organism evidence="2 3">
    <name type="scientific">Parablautia muri</name>
    <dbReference type="NCBI Taxonomy" id="2320879"/>
    <lineage>
        <taxon>Bacteria</taxon>
        <taxon>Bacillati</taxon>
        <taxon>Bacillota</taxon>
        <taxon>Clostridia</taxon>
        <taxon>Lachnospirales</taxon>
        <taxon>Lachnospiraceae</taxon>
        <taxon>Parablautia</taxon>
    </lineage>
</organism>
<dbReference type="GO" id="GO:0016747">
    <property type="term" value="F:acyltransferase activity, transferring groups other than amino-acyl groups"/>
    <property type="evidence" value="ECO:0007669"/>
    <property type="project" value="InterPro"/>
</dbReference>
<evidence type="ECO:0000313" key="3">
    <source>
        <dbReference type="Proteomes" id="UP001154420"/>
    </source>
</evidence>
<comment type="caution">
    <text evidence="2">The sequence shown here is derived from an EMBL/GenBank/DDBJ whole genome shotgun (WGS) entry which is preliminary data.</text>
</comment>
<accession>A0A9X5BCH5</accession>
<dbReference type="Pfam" id="PF00583">
    <property type="entry name" value="Acetyltransf_1"/>
    <property type="match status" value="1"/>
</dbReference>
<name>A0A9X5BCH5_9FIRM</name>
<proteinExistence type="predicted"/>
<dbReference type="PROSITE" id="PS51186">
    <property type="entry name" value="GNAT"/>
    <property type="match status" value="1"/>
</dbReference>
<feature type="domain" description="N-acetyltransferase" evidence="1">
    <location>
        <begin position="20"/>
        <end position="152"/>
    </location>
</feature>
<dbReference type="Proteomes" id="UP001154420">
    <property type="component" value="Unassembled WGS sequence"/>
</dbReference>
<dbReference type="InterPro" id="IPR016181">
    <property type="entry name" value="Acyl_CoA_acyltransferase"/>
</dbReference>
<dbReference type="AlphaFoldDB" id="A0A9X5BCH5"/>
<keyword evidence="3" id="KW-1185">Reference proteome</keyword>
<dbReference type="RefSeq" id="WP_160558258.1">
    <property type="nucleotide sequence ID" value="NZ_QZDT01000001.1"/>
</dbReference>
<protein>
    <submittedName>
        <fullName evidence="2">GNAT family N-acetyltransferase</fullName>
    </submittedName>
</protein>
<evidence type="ECO:0000259" key="1">
    <source>
        <dbReference type="PROSITE" id="PS51186"/>
    </source>
</evidence>
<dbReference type="Gene3D" id="3.40.630.30">
    <property type="match status" value="1"/>
</dbReference>
<dbReference type="EMBL" id="QZDT01000001">
    <property type="protein sequence ID" value="NBJ91169.1"/>
    <property type="molecule type" value="Genomic_DNA"/>
</dbReference>
<reference evidence="2" key="1">
    <citation type="submission" date="2018-09" db="EMBL/GenBank/DDBJ databases">
        <title>Murine metabolic-syndrome-specific gut microbial biobank.</title>
        <authorList>
            <person name="Liu C."/>
        </authorList>
    </citation>
    <scope>NUCLEOTIDE SEQUENCE</scope>
    <source>
        <strain evidence="2">D42-62</strain>
    </source>
</reference>
<evidence type="ECO:0000313" key="2">
    <source>
        <dbReference type="EMBL" id="NBJ91169.1"/>
    </source>
</evidence>